<accession>A0AAE3VYY5</accession>
<dbReference type="EMBL" id="JAUSUZ010000001">
    <property type="protein sequence ID" value="MDQ0366290.1"/>
    <property type="molecule type" value="Genomic_DNA"/>
</dbReference>
<dbReference type="PANTHER" id="PTHR48100">
    <property type="entry name" value="BROAD-SPECIFICITY PHOSPHATASE YOR283W-RELATED"/>
    <property type="match status" value="1"/>
</dbReference>
<feature type="binding site" evidence="2">
    <location>
        <begin position="82"/>
        <end position="85"/>
    </location>
    <ligand>
        <name>substrate</name>
    </ligand>
</feature>
<reference evidence="3 4" key="1">
    <citation type="submission" date="2023-07" db="EMBL/GenBank/DDBJ databases">
        <title>Sequencing the genomes of 1000 actinobacteria strains.</title>
        <authorList>
            <person name="Klenk H.-P."/>
        </authorList>
    </citation>
    <scope>NUCLEOTIDE SEQUENCE [LARGE SCALE GENOMIC DNA]</scope>
    <source>
        <strain evidence="3 4">DSM 44709</strain>
    </source>
</reference>
<protein>
    <submittedName>
        <fullName evidence="3">Phosphoglycerate mutase</fullName>
        <ecNumber evidence="3">5.4.2.12</ecNumber>
    </submittedName>
</protein>
<feature type="active site" description="Tele-phosphohistidine intermediate" evidence="1">
    <location>
        <position position="9"/>
    </location>
</feature>
<dbReference type="GO" id="GO:0005737">
    <property type="term" value="C:cytoplasm"/>
    <property type="evidence" value="ECO:0007669"/>
    <property type="project" value="TreeGrafter"/>
</dbReference>
<dbReference type="InterPro" id="IPR013078">
    <property type="entry name" value="His_Pase_superF_clade-1"/>
</dbReference>
<dbReference type="Proteomes" id="UP001240236">
    <property type="component" value="Unassembled WGS sequence"/>
</dbReference>
<dbReference type="SMART" id="SM00855">
    <property type="entry name" value="PGAM"/>
    <property type="match status" value="1"/>
</dbReference>
<dbReference type="CDD" id="cd07067">
    <property type="entry name" value="HP_PGM_like"/>
    <property type="match status" value="1"/>
</dbReference>
<dbReference type="RefSeq" id="WP_307239515.1">
    <property type="nucleotide sequence ID" value="NZ_JAUSUZ010000001.1"/>
</dbReference>
<dbReference type="EC" id="5.4.2.12" evidence="3"/>
<dbReference type="SUPFAM" id="SSF53254">
    <property type="entry name" value="Phosphoglycerate mutase-like"/>
    <property type="match status" value="1"/>
</dbReference>
<evidence type="ECO:0000256" key="2">
    <source>
        <dbReference type="PIRSR" id="PIRSR613078-2"/>
    </source>
</evidence>
<comment type="caution">
    <text evidence="3">The sequence shown here is derived from an EMBL/GenBank/DDBJ whole genome shotgun (WGS) entry which is preliminary data.</text>
</comment>
<dbReference type="GO" id="GO:0004619">
    <property type="term" value="F:phosphoglycerate mutase activity"/>
    <property type="evidence" value="ECO:0007669"/>
    <property type="project" value="UniProtKB-EC"/>
</dbReference>
<gene>
    <name evidence="3" type="ORF">J2S42_002959</name>
</gene>
<feature type="binding site" evidence="2">
    <location>
        <position position="58"/>
    </location>
    <ligand>
        <name>substrate</name>
    </ligand>
</feature>
<dbReference type="InterPro" id="IPR050275">
    <property type="entry name" value="PGM_Phosphatase"/>
</dbReference>
<evidence type="ECO:0000313" key="4">
    <source>
        <dbReference type="Proteomes" id="UP001240236"/>
    </source>
</evidence>
<organism evidence="3 4">
    <name type="scientific">Catenuloplanes indicus</name>
    <dbReference type="NCBI Taxonomy" id="137267"/>
    <lineage>
        <taxon>Bacteria</taxon>
        <taxon>Bacillati</taxon>
        <taxon>Actinomycetota</taxon>
        <taxon>Actinomycetes</taxon>
        <taxon>Micromonosporales</taxon>
        <taxon>Micromonosporaceae</taxon>
        <taxon>Catenuloplanes</taxon>
    </lineage>
</organism>
<dbReference type="Gene3D" id="3.40.50.1240">
    <property type="entry name" value="Phosphoglycerate mutase-like"/>
    <property type="match status" value="1"/>
</dbReference>
<dbReference type="AlphaFoldDB" id="A0AAE3VYY5"/>
<feature type="binding site" evidence="2">
    <location>
        <begin position="8"/>
        <end position="15"/>
    </location>
    <ligand>
        <name>substrate</name>
    </ligand>
</feature>
<sequence>MTRLIIWRHGNTDWNAEGRVQGQTDVPLNALGRSQAATAAPLLAGLEPAALYASDLLRARHTADALAALTELPVTEDARLRERHYGQFQGLTNPEIAERHPEAYARWTGGDPDVGAEVERNDHVGKRVGEALREIAERHPGAVVVVATHGGAARQGFGDMLSWPSAVMAAIRPLQNCHWTEIVESPRGWQLRAHNVGPWPEKAIPAPV</sequence>
<evidence type="ECO:0000256" key="1">
    <source>
        <dbReference type="PIRSR" id="PIRSR613078-1"/>
    </source>
</evidence>
<dbReference type="InterPro" id="IPR029033">
    <property type="entry name" value="His_PPase_superfam"/>
</dbReference>
<keyword evidence="3" id="KW-0413">Isomerase</keyword>
<evidence type="ECO:0000313" key="3">
    <source>
        <dbReference type="EMBL" id="MDQ0366290.1"/>
    </source>
</evidence>
<keyword evidence="4" id="KW-1185">Reference proteome</keyword>
<feature type="active site" description="Proton donor/acceptor" evidence="1">
    <location>
        <position position="82"/>
    </location>
</feature>
<dbReference type="GO" id="GO:0016791">
    <property type="term" value="F:phosphatase activity"/>
    <property type="evidence" value="ECO:0007669"/>
    <property type="project" value="TreeGrafter"/>
</dbReference>
<proteinExistence type="predicted"/>
<dbReference type="Pfam" id="PF00300">
    <property type="entry name" value="His_Phos_1"/>
    <property type="match status" value="1"/>
</dbReference>
<name>A0AAE3VYY5_9ACTN</name>
<dbReference type="PANTHER" id="PTHR48100:SF62">
    <property type="entry name" value="GLUCOSYL-3-PHOSPHOGLYCERATE PHOSPHATASE"/>
    <property type="match status" value="1"/>
</dbReference>